<feature type="compositionally biased region" description="Polar residues" evidence="1">
    <location>
        <begin position="31"/>
        <end position="42"/>
    </location>
</feature>
<dbReference type="Proteomes" id="UP000887540">
    <property type="component" value="Unplaced"/>
</dbReference>
<evidence type="ECO:0000256" key="1">
    <source>
        <dbReference type="SAM" id="MobiDB-lite"/>
    </source>
</evidence>
<proteinExistence type="predicted"/>
<feature type="compositionally biased region" description="Basic residues" evidence="1">
    <location>
        <begin position="51"/>
        <end position="66"/>
    </location>
</feature>
<name>A0A914DWK9_9BILA</name>
<sequence>MLAEERSAFEQTDSEQIVQPVLKKNKKTKRTSISWRTTSTAREANKARRWDRMKKRYSQKTSQGKRKMCVDNPEIVSKVVEILKQAKEAENAKMMEDGEISKILIKQEIPEEDAHDDQLPTSSYLSMLPQSIRIPTKLKATTEAERIHTIRTLRMVPKVNPEKQLIHEFSTPKIEVKEEPLEESDGPESSSSFLQSSSRVSKRPYETQNETIVTHEFDSFWNSSESQNDLETIVEKRKKPKKSQANKKLNQVKQEIEEEAFEELLPSTSQEHFPYPEEVLENEDLDKLNSCDIGYTIGIAAFLNEQEKLYLLKNAYRKPIEAHMQYVKGFRFLAYSVCHGGWFCRLCVLFHQLEDEEDLVFVNKPCNDFMLTHGFIISHQRNESHVAASKASREFYAKHADAISKLQESTDEDSMAVKIKALADYYKNAAHVKSNHGKKNPSNYHIRFDESTPSSSQFGSAGVRIINPSDIGYMVGQASEVPDDIKIRFLNAMQKKKAPCDGSVQSRIVNCPFLAYSISRMGWYCRFCVLFPTLNGPKSEETFFISGRDGDNLHSLHKVQLHAKDPKHLLSMYIGNRFFALEKQSRRVPSYGTPKKYSSTIKPKIVAPKKPEVHYSIGDGQSLESCSIDIGLIDRTNPIEDKKKYRLLKDKSFMPPMMYERYETEFPFLLYSPELKGFLCKYCILFPQKDLFEPLFLVGVTGITKYMTDENLREHLNIDYHRKASSDAKLFLERMGCDEEKSKCISPIEQKPSISSLPKTSSNHQKVIKVVSKESVAPKVTALPSPSVKQPRKQDLSKNATDDVPLNRPYIIQKPSTFSSGQEPIKEILYRSHIFGLKPQKISVTNVNRLTEPHTLAQSQQKSPEKTVLRITTQSGQTKMIFRGPHAKPVGPGVVTAVKVPTSTQKLTLNRPIKEENDI</sequence>
<dbReference type="AlphaFoldDB" id="A0A914DWK9"/>
<evidence type="ECO:0000313" key="2">
    <source>
        <dbReference type="Proteomes" id="UP000887540"/>
    </source>
</evidence>
<reference evidence="3" key="1">
    <citation type="submission" date="2022-11" db="UniProtKB">
        <authorList>
            <consortium name="WormBaseParasite"/>
        </authorList>
    </citation>
    <scope>IDENTIFICATION</scope>
</reference>
<evidence type="ECO:0000313" key="3">
    <source>
        <dbReference type="WBParaSite" id="ACRNAN_scaffold4052.g30945.t2"/>
    </source>
</evidence>
<keyword evidence="2" id="KW-1185">Reference proteome</keyword>
<accession>A0A914DWK9</accession>
<feature type="region of interest" description="Disordered" evidence="1">
    <location>
        <begin position="24"/>
        <end position="66"/>
    </location>
</feature>
<protein>
    <submittedName>
        <fullName evidence="3">Uncharacterized protein</fullName>
    </submittedName>
</protein>
<feature type="compositionally biased region" description="Low complexity" evidence="1">
    <location>
        <begin position="189"/>
        <end position="199"/>
    </location>
</feature>
<feature type="region of interest" description="Disordered" evidence="1">
    <location>
        <begin position="781"/>
        <end position="803"/>
    </location>
</feature>
<feature type="region of interest" description="Disordered" evidence="1">
    <location>
        <begin position="166"/>
        <end position="206"/>
    </location>
</feature>
<dbReference type="WBParaSite" id="ACRNAN_scaffold4052.g30945.t2">
    <property type="protein sequence ID" value="ACRNAN_scaffold4052.g30945.t2"/>
    <property type="gene ID" value="ACRNAN_scaffold4052.g30945"/>
</dbReference>
<organism evidence="2 3">
    <name type="scientific">Acrobeloides nanus</name>
    <dbReference type="NCBI Taxonomy" id="290746"/>
    <lineage>
        <taxon>Eukaryota</taxon>
        <taxon>Metazoa</taxon>
        <taxon>Ecdysozoa</taxon>
        <taxon>Nematoda</taxon>
        <taxon>Chromadorea</taxon>
        <taxon>Rhabditida</taxon>
        <taxon>Tylenchina</taxon>
        <taxon>Cephalobomorpha</taxon>
        <taxon>Cephaloboidea</taxon>
        <taxon>Cephalobidae</taxon>
        <taxon>Acrobeloides</taxon>
    </lineage>
</organism>